<dbReference type="EMBL" id="CP023154">
    <property type="protein sequence ID" value="QEK78443.1"/>
    <property type="molecule type" value="Genomic_DNA"/>
</dbReference>
<accession>A0A5C0XNI7</accession>
<proteinExistence type="predicted"/>
<sequence length="105" mass="12282">MAILYSKMKRSVTIKLQPSKEQEKILFELADVGAKVWNRVNYLRRQEFFEGKLVDFNRTEKIVYEEFKQETGSATVQQIARKNAEAWRSFFTNCPSGSSQNHQTT</sequence>
<organism evidence="1 2">
    <name type="scientific">Pyrococcus furiosus (strain ATCC 43587 / DSM 3638 / JCM 8422 / Vc1)</name>
    <dbReference type="NCBI Taxonomy" id="186497"/>
    <lineage>
        <taxon>Archaea</taxon>
        <taxon>Methanobacteriati</taxon>
        <taxon>Methanobacteriota</taxon>
        <taxon>Thermococci</taxon>
        <taxon>Thermococcales</taxon>
        <taxon>Thermococcaceae</taxon>
        <taxon>Pyrococcus</taxon>
    </lineage>
</organism>
<evidence type="ECO:0000313" key="1">
    <source>
        <dbReference type="EMBL" id="QEK78443.1"/>
    </source>
</evidence>
<dbReference type="AlphaFoldDB" id="A0A5C0XNI7"/>
<dbReference type="Proteomes" id="UP000324354">
    <property type="component" value="Chromosome"/>
</dbReference>
<evidence type="ECO:0000313" key="2">
    <source>
        <dbReference type="Proteomes" id="UP000324354"/>
    </source>
</evidence>
<gene>
    <name evidence="1" type="ORF">PFDSM3638_03775</name>
</gene>
<reference evidence="1 2" key="1">
    <citation type="submission" date="2017-08" db="EMBL/GenBank/DDBJ databases">
        <title>Resequencing and Reannotation of the genome of Pyrococcus furiosus type strain DSM3638.</title>
        <authorList>
            <person name="Reichelt R.M."/>
            <person name="Bunk B."/>
        </authorList>
    </citation>
    <scope>NUCLEOTIDE SEQUENCE [LARGE SCALE GENOMIC DNA]</scope>
    <source>
        <strain evidence="1 2">DSM 3638</strain>
    </source>
</reference>
<dbReference type="OrthoDB" id="295419at2157"/>
<protein>
    <submittedName>
        <fullName evidence="1">Uncharacterized protein</fullName>
    </submittedName>
</protein>
<name>A0A5C0XNI7_PYRFU</name>